<dbReference type="STRING" id="1121316.SAMN02745207_03082"/>
<accession>A0A1M5WRI0</accession>
<organism evidence="2 3">
    <name type="scientific">Clostridium grantii DSM 8605</name>
    <dbReference type="NCBI Taxonomy" id="1121316"/>
    <lineage>
        <taxon>Bacteria</taxon>
        <taxon>Bacillati</taxon>
        <taxon>Bacillota</taxon>
        <taxon>Clostridia</taxon>
        <taxon>Eubacteriales</taxon>
        <taxon>Clostridiaceae</taxon>
        <taxon>Clostridium</taxon>
    </lineage>
</organism>
<dbReference type="InterPro" id="IPR010499">
    <property type="entry name" value="AraC_E-bd"/>
</dbReference>
<dbReference type="SUPFAM" id="SSF55136">
    <property type="entry name" value="Probable bacterial effector-binding domain"/>
    <property type="match status" value="1"/>
</dbReference>
<evidence type="ECO:0000313" key="3">
    <source>
        <dbReference type="Proteomes" id="UP000184447"/>
    </source>
</evidence>
<reference evidence="2 3" key="1">
    <citation type="submission" date="2016-11" db="EMBL/GenBank/DDBJ databases">
        <authorList>
            <person name="Jaros S."/>
            <person name="Januszkiewicz K."/>
            <person name="Wedrychowicz H."/>
        </authorList>
    </citation>
    <scope>NUCLEOTIDE SEQUENCE [LARGE SCALE GENOMIC DNA]</scope>
    <source>
        <strain evidence="2 3">DSM 8605</strain>
    </source>
</reference>
<proteinExistence type="predicted"/>
<dbReference type="OrthoDB" id="45544at2"/>
<protein>
    <submittedName>
        <fullName evidence="2">AraC family transcriptional regulator</fullName>
    </submittedName>
</protein>
<dbReference type="Pfam" id="PF14526">
    <property type="entry name" value="Cass2"/>
    <property type="match status" value="1"/>
</dbReference>
<dbReference type="RefSeq" id="WP_073339374.1">
    <property type="nucleotide sequence ID" value="NZ_FQXM01000019.1"/>
</dbReference>
<dbReference type="InterPro" id="IPR029441">
    <property type="entry name" value="Cass2"/>
</dbReference>
<name>A0A1M5WRI0_9CLOT</name>
<evidence type="ECO:0000313" key="2">
    <source>
        <dbReference type="EMBL" id="SHH90118.1"/>
    </source>
</evidence>
<dbReference type="SMART" id="SM00871">
    <property type="entry name" value="AraC_E_bind"/>
    <property type="match status" value="1"/>
</dbReference>
<dbReference type="AlphaFoldDB" id="A0A1M5WRI0"/>
<dbReference type="Proteomes" id="UP000184447">
    <property type="component" value="Unassembled WGS sequence"/>
</dbReference>
<feature type="domain" description="AraC effector-binding" evidence="1">
    <location>
        <begin position="1"/>
        <end position="149"/>
    </location>
</feature>
<dbReference type="Gene3D" id="3.20.80.10">
    <property type="entry name" value="Regulatory factor, effector binding domain"/>
    <property type="match status" value="1"/>
</dbReference>
<dbReference type="EMBL" id="FQXM01000019">
    <property type="protein sequence ID" value="SHH90118.1"/>
    <property type="molecule type" value="Genomic_DNA"/>
</dbReference>
<sequence length="149" mass="17309">MEGKIVVIEEFKAVGLTYFGNNSKGEIPSLWEAFNQRYKDIKQKHKSMLCYGICDSEMDSEGRFHYIACAKVDSFEALPEGMVTKIVPKGNYLVYTYSADLKDLGEFYSALYSKWIPLSAYEIDFRPQLELYDERFMQNGEFDIYIPVK</sequence>
<dbReference type="PANTHER" id="PTHR36444">
    <property type="entry name" value="TRANSCRIPTIONAL REGULATOR PROTEIN YOBU-RELATED"/>
    <property type="match status" value="1"/>
</dbReference>
<evidence type="ECO:0000259" key="1">
    <source>
        <dbReference type="SMART" id="SM00871"/>
    </source>
</evidence>
<keyword evidence="3" id="KW-1185">Reference proteome</keyword>
<dbReference type="PANTHER" id="PTHR36444:SF2">
    <property type="entry name" value="TRANSCRIPTIONAL REGULATOR PROTEIN YOBU-RELATED"/>
    <property type="match status" value="1"/>
</dbReference>
<dbReference type="InterPro" id="IPR011256">
    <property type="entry name" value="Reg_factor_effector_dom_sf"/>
</dbReference>
<dbReference type="InterPro" id="IPR053182">
    <property type="entry name" value="YobU-like_regulator"/>
</dbReference>
<gene>
    <name evidence="2" type="ORF">SAMN02745207_03082</name>
</gene>